<keyword evidence="1" id="KW-0694">RNA-binding</keyword>
<gene>
    <name evidence="3" type="ORF">GGQ83_000264</name>
</gene>
<proteinExistence type="predicted"/>
<reference evidence="3 4" key="1">
    <citation type="submission" date="2020-08" db="EMBL/GenBank/DDBJ databases">
        <title>Genomic Encyclopedia of Type Strains, Phase IV (KMG-IV): sequencing the most valuable type-strain genomes for metagenomic binning, comparative biology and taxonomic classification.</title>
        <authorList>
            <person name="Goeker M."/>
        </authorList>
    </citation>
    <scope>NUCLEOTIDE SEQUENCE [LARGE SCALE GENOMIC DNA]</scope>
    <source>
        <strain evidence="3 4">DSM 19979</strain>
    </source>
</reference>
<evidence type="ECO:0000256" key="1">
    <source>
        <dbReference type="PROSITE-ProRule" id="PRU00182"/>
    </source>
</evidence>
<comment type="caution">
    <text evidence="3">The sequence shown here is derived from an EMBL/GenBank/DDBJ whole genome shotgun (WGS) entry which is preliminary data.</text>
</comment>
<evidence type="ECO:0000313" key="3">
    <source>
        <dbReference type="EMBL" id="MBB3896838.1"/>
    </source>
</evidence>
<dbReference type="PROSITE" id="PS50889">
    <property type="entry name" value="S4"/>
    <property type="match status" value="1"/>
</dbReference>
<keyword evidence="3" id="KW-0346">Stress response</keyword>
<dbReference type="Proteomes" id="UP000553193">
    <property type="component" value="Unassembled WGS sequence"/>
</dbReference>
<sequence length="94" mass="10753">MAEGGAPFLRLDTWLWHARLAKTKGECARLIEGGGFRLNRQPVTKAHARIRQGDVLTYLWREEVRVWRVLALGDRRGPPAEARTLYEDVAQAEQ</sequence>
<accession>A0A840A4F3</accession>
<dbReference type="GO" id="GO:0003723">
    <property type="term" value="F:RNA binding"/>
    <property type="evidence" value="ECO:0007669"/>
    <property type="project" value="UniProtKB-KW"/>
</dbReference>
<dbReference type="EMBL" id="JACIDJ010000001">
    <property type="protein sequence ID" value="MBB3896838.1"/>
    <property type="molecule type" value="Genomic_DNA"/>
</dbReference>
<dbReference type="Pfam" id="PF01479">
    <property type="entry name" value="S4"/>
    <property type="match status" value="1"/>
</dbReference>
<dbReference type="AlphaFoldDB" id="A0A840A4F3"/>
<dbReference type="SUPFAM" id="SSF55174">
    <property type="entry name" value="Alpha-L RNA-binding motif"/>
    <property type="match status" value="1"/>
</dbReference>
<dbReference type="SMART" id="SM00363">
    <property type="entry name" value="S4"/>
    <property type="match status" value="1"/>
</dbReference>
<dbReference type="Gene3D" id="3.10.290.10">
    <property type="entry name" value="RNA-binding S4 domain"/>
    <property type="match status" value="1"/>
</dbReference>
<dbReference type="RefSeq" id="WP_184381793.1">
    <property type="nucleotide sequence ID" value="NZ_JACIDJ010000001.1"/>
</dbReference>
<name>A0A840A4F3_9PROT</name>
<evidence type="ECO:0000259" key="2">
    <source>
        <dbReference type="SMART" id="SM00363"/>
    </source>
</evidence>
<evidence type="ECO:0000313" key="4">
    <source>
        <dbReference type="Proteomes" id="UP000553193"/>
    </source>
</evidence>
<organism evidence="3 4">
    <name type="scientific">Roseococcus suduntuyensis</name>
    <dbReference type="NCBI Taxonomy" id="455361"/>
    <lineage>
        <taxon>Bacteria</taxon>
        <taxon>Pseudomonadati</taxon>
        <taxon>Pseudomonadota</taxon>
        <taxon>Alphaproteobacteria</taxon>
        <taxon>Acetobacterales</taxon>
        <taxon>Roseomonadaceae</taxon>
        <taxon>Roseococcus</taxon>
    </lineage>
</organism>
<dbReference type="InterPro" id="IPR002942">
    <property type="entry name" value="S4_RNA-bd"/>
</dbReference>
<protein>
    <submittedName>
        <fullName evidence="3">Ribosome-associated heat shock protein Hsp15</fullName>
    </submittedName>
</protein>
<dbReference type="CDD" id="cd00165">
    <property type="entry name" value="S4"/>
    <property type="match status" value="1"/>
</dbReference>
<keyword evidence="4" id="KW-1185">Reference proteome</keyword>
<feature type="domain" description="RNA-binding S4" evidence="2">
    <location>
        <begin position="9"/>
        <end position="72"/>
    </location>
</feature>
<dbReference type="InterPro" id="IPR036986">
    <property type="entry name" value="S4_RNA-bd_sf"/>
</dbReference>